<dbReference type="Gene3D" id="1.20.58.300">
    <property type="entry name" value="FlgN-like"/>
    <property type="match status" value="1"/>
</dbReference>
<dbReference type="EMBL" id="CP032416">
    <property type="protein sequence ID" value="AYD40719.1"/>
    <property type="molecule type" value="Genomic_DNA"/>
</dbReference>
<keyword evidence="1" id="KW-1005">Bacterial flagellum biogenesis</keyword>
<evidence type="ECO:0000256" key="1">
    <source>
        <dbReference type="ARBA" id="ARBA00022795"/>
    </source>
</evidence>
<gene>
    <name evidence="2" type="ORF">D4Z93_09320</name>
</gene>
<dbReference type="Proteomes" id="UP000266301">
    <property type="component" value="Chromosome"/>
</dbReference>
<evidence type="ECO:0000313" key="3">
    <source>
        <dbReference type="Proteomes" id="UP000266301"/>
    </source>
</evidence>
<sequence length="136" mass="15993">MYLEQLNSIMLEEYSALDELFKSLCEQFNYITKKNVFALDAVREKIENCARSVAKCEVERRKLVNGKSMTALILESDNEVLKENFENIQNLIHKLNLQKDTNEVLIRQGLNYTTQMLNVLNPNRKPRTYNSYGRRK</sequence>
<keyword evidence="2" id="KW-0282">Flagellum</keyword>
<reference evidence="2 3" key="1">
    <citation type="journal article" date="2019" name="Int. J. Syst. Evol. Microbiol.">
        <title>Clostridium fermenticellae sp. nov., isolated from the mud in a fermentation cellar for the production of the Chinese liquor, baijiu.</title>
        <authorList>
            <person name="Xu P.X."/>
            <person name="Chai L.J."/>
            <person name="Qiu T."/>
            <person name="Zhang X.J."/>
            <person name="Lu Z.M."/>
            <person name="Xiao C."/>
            <person name="Wang S.T."/>
            <person name="Shen C.H."/>
            <person name="Shi J.S."/>
            <person name="Xu Z.H."/>
        </authorList>
    </citation>
    <scope>NUCLEOTIDE SEQUENCE [LARGE SCALE GENOMIC DNA]</scope>
    <source>
        <strain evidence="2 3">JN500901</strain>
    </source>
</reference>
<dbReference type="AlphaFoldDB" id="A0A386H4S6"/>
<dbReference type="InterPro" id="IPR036679">
    <property type="entry name" value="FlgN-like_sf"/>
</dbReference>
<proteinExistence type="predicted"/>
<dbReference type="KEGG" id="cfer:D4Z93_09320"/>
<name>A0A386H4S6_9CLOT</name>
<keyword evidence="2" id="KW-0969">Cilium</keyword>
<dbReference type="RefSeq" id="WP_119972921.1">
    <property type="nucleotide sequence ID" value="NZ_CP032416.1"/>
</dbReference>
<accession>A0A386H4S6</accession>
<dbReference type="SUPFAM" id="SSF140566">
    <property type="entry name" value="FlgN-like"/>
    <property type="match status" value="1"/>
</dbReference>
<evidence type="ECO:0000313" key="2">
    <source>
        <dbReference type="EMBL" id="AYD40719.1"/>
    </source>
</evidence>
<protein>
    <submittedName>
        <fullName evidence="2">Flagellar protein FlgN</fullName>
    </submittedName>
</protein>
<keyword evidence="3" id="KW-1185">Reference proteome</keyword>
<dbReference type="Pfam" id="PF05130">
    <property type="entry name" value="FlgN"/>
    <property type="match status" value="1"/>
</dbReference>
<dbReference type="GO" id="GO:0044780">
    <property type="term" value="P:bacterial-type flagellum assembly"/>
    <property type="evidence" value="ECO:0007669"/>
    <property type="project" value="InterPro"/>
</dbReference>
<organism evidence="2 3">
    <name type="scientific">Clostridium fermenticellae</name>
    <dbReference type="NCBI Taxonomy" id="2068654"/>
    <lineage>
        <taxon>Bacteria</taxon>
        <taxon>Bacillati</taxon>
        <taxon>Bacillota</taxon>
        <taxon>Clostridia</taxon>
        <taxon>Eubacteriales</taxon>
        <taxon>Clostridiaceae</taxon>
        <taxon>Clostridium</taxon>
    </lineage>
</organism>
<keyword evidence="2" id="KW-0966">Cell projection</keyword>
<dbReference type="OrthoDB" id="1755640at2"/>
<dbReference type="InterPro" id="IPR007809">
    <property type="entry name" value="FlgN-like"/>
</dbReference>